<evidence type="ECO:0000313" key="2">
    <source>
        <dbReference type="Proteomes" id="UP000308600"/>
    </source>
</evidence>
<dbReference type="Proteomes" id="UP000308600">
    <property type="component" value="Unassembled WGS sequence"/>
</dbReference>
<proteinExistence type="predicted"/>
<keyword evidence="2" id="KW-1185">Reference proteome</keyword>
<sequence length="178" mass="20394">MKYLSSPNLALNLSRFSDTLTTLALIAAGLDGTPSPSPSRGYSYQDIELLIRSLERQPPHSGVLLEKLYLQVATLSPEMFDLMAKYLVNLRDLELEYTTVAEHKDRKVSNDSKRLFLQRIKAREYPGWSLQSVFITYYRQTTLFQDVGLMAVLADRIPTIQKHNRVDWPDFGFAFDSD</sequence>
<gene>
    <name evidence="1" type="ORF">BDN72DRAFT_901381</name>
</gene>
<name>A0ACD3AGC1_9AGAR</name>
<evidence type="ECO:0000313" key="1">
    <source>
        <dbReference type="EMBL" id="TFK64659.1"/>
    </source>
</evidence>
<protein>
    <submittedName>
        <fullName evidence="1">Uncharacterized protein</fullName>
    </submittedName>
</protein>
<organism evidence="1 2">
    <name type="scientific">Pluteus cervinus</name>
    <dbReference type="NCBI Taxonomy" id="181527"/>
    <lineage>
        <taxon>Eukaryota</taxon>
        <taxon>Fungi</taxon>
        <taxon>Dikarya</taxon>
        <taxon>Basidiomycota</taxon>
        <taxon>Agaricomycotina</taxon>
        <taxon>Agaricomycetes</taxon>
        <taxon>Agaricomycetidae</taxon>
        <taxon>Agaricales</taxon>
        <taxon>Pluteineae</taxon>
        <taxon>Pluteaceae</taxon>
        <taxon>Pluteus</taxon>
    </lineage>
</organism>
<accession>A0ACD3AGC1</accession>
<dbReference type="EMBL" id="ML208466">
    <property type="protein sequence ID" value="TFK64659.1"/>
    <property type="molecule type" value="Genomic_DNA"/>
</dbReference>
<reference evidence="1 2" key="1">
    <citation type="journal article" date="2019" name="Nat. Ecol. Evol.">
        <title>Megaphylogeny resolves global patterns of mushroom evolution.</title>
        <authorList>
            <person name="Varga T."/>
            <person name="Krizsan K."/>
            <person name="Foldi C."/>
            <person name="Dima B."/>
            <person name="Sanchez-Garcia M."/>
            <person name="Sanchez-Ramirez S."/>
            <person name="Szollosi G.J."/>
            <person name="Szarkandi J.G."/>
            <person name="Papp V."/>
            <person name="Albert L."/>
            <person name="Andreopoulos W."/>
            <person name="Angelini C."/>
            <person name="Antonin V."/>
            <person name="Barry K.W."/>
            <person name="Bougher N.L."/>
            <person name="Buchanan P."/>
            <person name="Buyck B."/>
            <person name="Bense V."/>
            <person name="Catcheside P."/>
            <person name="Chovatia M."/>
            <person name="Cooper J."/>
            <person name="Damon W."/>
            <person name="Desjardin D."/>
            <person name="Finy P."/>
            <person name="Geml J."/>
            <person name="Haridas S."/>
            <person name="Hughes K."/>
            <person name="Justo A."/>
            <person name="Karasinski D."/>
            <person name="Kautmanova I."/>
            <person name="Kiss B."/>
            <person name="Kocsube S."/>
            <person name="Kotiranta H."/>
            <person name="LaButti K.M."/>
            <person name="Lechner B.E."/>
            <person name="Liimatainen K."/>
            <person name="Lipzen A."/>
            <person name="Lukacs Z."/>
            <person name="Mihaltcheva S."/>
            <person name="Morgado L.N."/>
            <person name="Niskanen T."/>
            <person name="Noordeloos M.E."/>
            <person name="Ohm R.A."/>
            <person name="Ortiz-Santana B."/>
            <person name="Ovrebo C."/>
            <person name="Racz N."/>
            <person name="Riley R."/>
            <person name="Savchenko A."/>
            <person name="Shiryaev A."/>
            <person name="Soop K."/>
            <person name="Spirin V."/>
            <person name="Szebenyi C."/>
            <person name="Tomsovsky M."/>
            <person name="Tulloss R.E."/>
            <person name="Uehling J."/>
            <person name="Grigoriev I.V."/>
            <person name="Vagvolgyi C."/>
            <person name="Papp T."/>
            <person name="Martin F.M."/>
            <person name="Miettinen O."/>
            <person name="Hibbett D.S."/>
            <person name="Nagy L.G."/>
        </authorList>
    </citation>
    <scope>NUCLEOTIDE SEQUENCE [LARGE SCALE GENOMIC DNA]</scope>
    <source>
        <strain evidence="1 2">NL-1719</strain>
    </source>
</reference>